<dbReference type="EMBL" id="PDOB01000022">
    <property type="protein sequence ID" value="PIL39173.1"/>
    <property type="molecule type" value="Genomic_DNA"/>
</dbReference>
<evidence type="ECO:0000313" key="2">
    <source>
        <dbReference type="EMBL" id="PIL39173.1"/>
    </source>
</evidence>
<reference evidence="2 3" key="1">
    <citation type="submission" date="2017-10" db="EMBL/GenBank/DDBJ databases">
        <title>Massilia psychrophilum sp. nov., a novel purple-pigmented bacterium isolated from Tianshan glacier, Xinjiang Municipality, China.</title>
        <authorList>
            <person name="Wang H."/>
        </authorList>
    </citation>
    <scope>NUCLEOTIDE SEQUENCE [LARGE SCALE GENOMIC DNA]</scope>
    <source>
        <strain evidence="2 3">JCM 30813</strain>
    </source>
</reference>
<proteinExistence type="predicted"/>
<accession>A0A2G8SZN6</accession>
<dbReference type="Proteomes" id="UP000228593">
    <property type="component" value="Unassembled WGS sequence"/>
</dbReference>
<evidence type="ECO:0000313" key="3">
    <source>
        <dbReference type="Proteomes" id="UP000228593"/>
    </source>
</evidence>
<dbReference type="InterPro" id="IPR025319">
    <property type="entry name" value="DUF4224"/>
</dbReference>
<name>A0A2G8SZN6_9BURK</name>
<evidence type="ECO:0000259" key="1">
    <source>
        <dbReference type="Pfam" id="PF13986"/>
    </source>
</evidence>
<dbReference type="AlphaFoldDB" id="A0A2G8SZN6"/>
<sequence length="79" mass="8619">MTLPSETLSDEEVSDISGCSRKNDQVDWLTKNGWVFLLNRAGAPKIGRLYARLRLTGINPATLSTPAAAGWSLDTSKVR</sequence>
<feature type="domain" description="DUF4224" evidence="1">
    <location>
        <begin position="7"/>
        <end position="50"/>
    </location>
</feature>
<organism evidence="2 3">
    <name type="scientific">Massilia psychrophila</name>
    <dbReference type="NCBI Taxonomy" id="1603353"/>
    <lineage>
        <taxon>Bacteria</taxon>
        <taxon>Pseudomonadati</taxon>
        <taxon>Pseudomonadota</taxon>
        <taxon>Betaproteobacteria</taxon>
        <taxon>Burkholderiales</taxon>
        <taxon>Oxalobacteraceae</taxon>
        <taxon>Telluria group</taxon>
        <taxon>Massilia</taxon>
    </lineage>
</organism>
<gene>
    <name evidence="2" type="ORF">CR103_13870</name>
</gene>
<dbReference type="Pfam" id="PF13986">
    <property type="entry name" value="DUF4224"/>
    <property type="match status" value="1"/>
</dbReference>
<comment type="caution">
    <text evidence="2">The sequence shown here is derived from an EMBL/GenBank/DDBJ whole genome shotgun (WGS) entry which is preliminary data.</text>
</comment>
<keyword evidence="3" id="KW-1185">Reference proteome</keyword>
<protein>
    <recommendedName>
        <fullName evidence="1">DUF4224 domain-containing protein</fullName>
    </recommendedName>
</protein>